<dbReference type="SUPFAM" id="SSF46458">
    <property type="entry name" value="Globin-like"/>
    <property type="match status" value="1"/>
</dbReference>
<accession>A0A975DJ59</accession>
<name>A0A975DJ59_9GAMM</name>
<sequence length="156" mass="18351">MSISPYQYRMLTQSLAVVRPNFHCFCVSFRKQISNYQLNTSFTFSDEGILNDENEFFRFVHQCVGLILEHNNLVDYLSQTAKKLREYNLTERDICVLCNCFLATIQLHLGKQYTLAMRNAWRRLLHVVSNILNHEMHGRTNVVSLHEHRLKKSQAS</sequence>
<dbReference type="GO" id="GO:0019825">
    <property type="term" value="F:oxygen binding"/>
    <property type="evidence" value="ECO:0007669"/>
    <property type="project" value="InterPro"/>
</dbReference>
<dbReference type="GO" id="GO:0020037">
    <property type="term" value="F:heme binding"/>
    <property type="evidence" value="ECO:0007669"/>
    <property type="project" value="InterPro"/>
</dbReference>
<dbReference type="InterPro" id="IPR044399">
    <property type="entry name" value="Mb-like_M"/>
</dbReference>
<dbReference type="InterPro" id="IPR012292">
    <property type="entry name" value="Globin/Proto"/>
</dbReference>
<dbReference type="InterPro" id="IPR009050">
    <property type="entry name" value="Globin-like_sf"/>
</dbReference>
<dbReference type="CDD" id="cd01040">
    <property type="entry name" value="Mb-like"/>
    <property type="match status" value="1"/>
</dbReference>
<evidence type="ECO:0000313" key="2">
    <source>
        <dbReference type="Proteomes" id="UP000664904"/>
    </source>
</evidence>
<dbReference type="Proteomes" id="UP000664904">
    <property type="component" value="Chromosome"/>
</dbReference>
<reference evidence="1" key="1">
    <citation type="submission" date="2021-03" db="EMBL/GenBank/DDBJ databases">
        <title>Complete Genome of Pseudoalteromonas xiamenensis STKMTI.2, a new potential marine bacterium producing anti-Vibrio compounds.</title>
        <authorList>
            <person name="Handayani D.P."/>
            <person name="Isnansetyo A."/>
            <person name="Istiqomah I."/>
            <person name="Jumina J."/>
        </authorList>
    </citation>
    <scope>NUCLEOTIDE SEQUENCE</scope>
    <source>
        <strain evidence="1">STKMTI.2</strain>
    </source>
</reference>
<dbReference type="EMBL" id="CP072133">
    <property type="protein sequence ID" value="QTH72112.1"/>
    <property type="molecule type" value="Genomic_DNA"/>
</dbReference>
<protein>
    <submittedName>
        <fullName evidence="1">Globin</fullName>
    </submittedName>
</protein>
<dbReference type="KEGG" id="pxi:J5O05_04275"/>
<dbReference type="Gene3D" id="1.10.490.10">
    <property type="entry name" value="Globins"/>
    <property type="match status" value="1"/>
</dbReference>
<proteinExistence type="predicted"/>
<dbReference type="AlphaFoldDB" id="A0A975DJ59"/>
<dbReference type="RefSeq" id="WP_208843734.1">
    <property type="nucleotide sequence ID" value="NZ_CP072133.1"/>
</dbReference>
<gene>
    <name evidence="1" type="ORF">J5O05_04275</name>
</gene>
<keyword evidence="2" id="KW-1185">Reference proteome</keyword>
<organism evidence="1 2">
    <name type="scientific">Pseudoalteromonas xiamenensis</name>
    <dbReference type="NCBI Taxonomy" id="882626"/>
    <lineage>
        <taxon>Bacteria</taxon>
        <taxon>Pseudomonadati</taxon>
        <taxon>Pseudomonadota</taxon>
        <taxon>Gammaproteobacteria</taxon>
        <taxon>Alteromonadales</taxon>
        <taxon>Pseudoalteromonadaceae</taxon>
        <taxon>Pseudoalteromonas</taxon>
    </lineage>
</organism>
<evidence type="ECO:0000313" key="1">
    <source>
        <dbReference type="EMBL" id="QTH72112.1"/>
    </source>
</evidence>